<evidence type="ECO:0000256" key="1">
    <source>
        <dbReference type="SAM" id="MobiDB-lite"/>
    </source>
</evidence>
<name>A0A9J6EYE8_RHIMP</name>
<comment type="caution">
    <text evidence="2">The sequence shown here is derived from an EMBL/GenBank/DDBJ whole genome shotgun (WGS) entry which is preliminary data.</text>
</comment>
<dbReference type="Proteomes" id="UP000821866">
    <property type="component" value="Chromosome 1"/>
</dbReference>
<sequence length="200" mass="22025">MSVEASKPSTLIYQQRIVCVSLWQAQTADITASWQPPSLRGTSVRAHKAALGGQLLEAPSIRLQSSASSKQHRPLILDRLGGSGDGKGASCRRRRRLVRPWLTSAVFFSSLAGETRQTGRSMASEMASDPVGRPGAVRRRVHESKRARAKAPSPTSTRCASSARRYARRNRKTSSASRTYSPISRHFRVPTQLRKFLLSV</sequence>
<keyword evidence="3" id="KW-1185">Reference proteome</keyword>
<organism evidence="2 3">
    <name type="scientific">Rhipicephalus microplus</name>
    <name type="common">Cattle tick</name>
    <name type="synonym">Boophilus microplus</name>
    <dbReference type="NCBI Taxonomy" id="6941"/>
    <lineage>
        <taxon>Eukaryota</taxon>
        <taxon>Metazoa</taxon>
        <taxon>Ecdysozoa</taxon>
        <taxon>Arthropoda</taxon>
        <taxon>Chelicerata</taxon>
        <taxon>Arachnida</taxon>
        <taxon>Acari</taxon>
        <taxon>Parasitiformes</taxon>
        <taxon>Ixodida</taxon>
        <taxon>Ixodoidea</taxon>
        <taxon>Ixodidae</taxon>
        <taxon>Rhipicephalinae</taxon>
        <taxon>Rhipicephalus</taxon>
        <taxon>Boophilus</taxon>
    </lineage>
</organism>
<evidence type="ECO:0000313" key="2">
    <source>
        <dbReference type="EMBL" id="KAH8039213.1"/>
    </source>
</evidence>
<feature type="region of interest" description="Disordered" evidence="1">
    <location>
        <begin position="118"/>
        <end position="181"/>
    </location>
</feature>
<evidence type="ECO:0000313" key="3">
    <source>
        <dbReference type="Proteomes" id="UP000821866"/>
    </source>
</evidence>
<gene>
    <name evidence="2" type="ORF">HPB51_005459</name>
</gene>
<dbReference type="AlphaFoldDB" id="A0A9J6EYE8"/>
<feature type="compositionally biased region" description="Low complexity" evidence="1">
    <location>
        <begin position="153"/>
        <end position="164"/>
    </location>
</feature>
<reference evidence="2" key="1">
    <citation type="journal article" date="2020" name="Cell">
        <title>Large-Scale Comparative Analyses of Tick Genomes Elucidate Their Genetic Diversity and Vector Capacities.</title>
        <authorList>
            <consortium name="Tick Genome and Microbiome Consortium (TIGMIC)"/>
            <person name="Jia N."/>
            <person name="Wang J."/>
            <person name="Shi W."/>
            <person name="Du L."/>
            <person name="Sun Y."/>
            <person name="Zhan W."/>
            <person name="Jiang J.F."/>
            <person name="Wang Q."/>
            <person name="Zhang B."/>
            <person name="Ji P."/>
            <person name="Bell-Sakyi L."/>
            <person name="Cui X.M."/>
            <person name="Yuan T.T."/>
            <person name="Jiang B.G."/>
            <person name="Yang W.F."/>
            <person name="Lam T.T."/>
            <person name="Chang Q.C."/>
            <person name="Ding S.J."/>
            <person name="Wang X.J."/>
            <person name="Zhu J.G."/>
            <person name="Ruan X.D."/>
            <person name="Zhao L."/>
            <person name="Wei J.T."/>
            <person name="Ye R.Z."/>
            <person name="Que T.C."/>
            <person name="Du C.H."/>
            <person name="Zhou Y.H."/>
            <person name="Cheng J.X."/>
            <person name="Dai P.F."/>
            <person name="Guo W.B."/>
            <person name="Han X.H."/>
            <person name="Huang E.J."/>
            <person name="Li L.F."/>
            <person name="Wei W."/>
            <person name="Gao Y.C."/>
            <person name="Liu J.Z."/>
            <person name="Shao H.Z."/>
            <person name="Wang X."/>
            <person name="Wang C.C."/>
            <person name="Yang T.C."/>
            <person name="Huo Q.B."/>
            <person name="Li W."/>
            <person name="Chen H.Y."/>
            <person name="Chen S.E."/>
            <person name="Zhou L.G."/>
            <person name="Ni X.B."/>
            <person name="Tian J.H."/>
            <person name="Sheng Y."/>
            <person name="Liu T."/>
            <person name="Pan Y.S."/>
            <person name="Xia L.Y."/>
            <person name="Li J."/>
            <person name="Zhao F."/>
            <person name="Cao W.C."/>
        </authorList>
    </citation>
    <scope>NUCLEOTIDE SEQUENCE</scope>
    <source>
        <strain evidence="2">Rmic-2018</strain>
    </source>
</reference>
<protein>
    <submittedName>
        <fullName evidence="2">Uncharacterized protein</fullName>
    </submittedName>
</protein>
<accession>A0A9J6EYE8</accession>
<feature type="region of interest" description="Disordered" evidence="1">
    <location>
        <begin position="63"/>
        <end position="92"/>
    </location>
</feature>
<proteinExistence type="predicted"/>
<reference evidence="2" key="2">
    <citation type="submission" date="2021-09" db="EMBL/GenBank/DDBJ databases">
        <authorList>
            <person name="Jia N."/>
            <person name="Wang J."/>
            <person name="Shi W."/>
            <person name="Du L."/>
            <person name="Sun Y."/>
            <person name="Zhan W."/>
            <person name="Jiang J."/>
            <person name="Wang Q."/>
            <person name="Zhang B."/>
            <person name="Ji P."/>
            <person name="Sakyi L.B."/>
            <person name="Cui X."/>
            <person name="Yuan T."/>
            <person name="Jiang B."/>
            <person name="Yang W."/>
            <person name="Lam T.T.-Y."/>
            <person name="Chang Q."/>
            <person name="Ding S."/>
            <person name="Wang X."/>
            <person name="Zhu J."/>
            <person name="Ruan X."/>
            <person name="Zhao L."/>
            <person name="Wei J."/>
            <person name="Que T."/>
            <person name="Du C."/>
            <person name="Cheng J."/>
            <person name="Dai P."/>
            <person name="Han X."/>
            <person name="Huang E."/>
            <person name="Gao Y."/>
            <person name="Liu J."/>
            <person name="Shao H."/>
            <person name="Ye R."/>
            <person name="Li L."/>
            <person name="Wei W."/>
            <person name="Wang X."/>
            <person name="Wang C."/>
            <person name="Huo Q."/>
            <person name="Li W."/>
            <person name="Guo W."/>
            <person name="Chen H."/>
            <person name="Chen S."/>
            <person name="Zhou L."/>
            <person name="Zhou L."/>
            <person name="Ni X."/>
            <person name="Tian J."/>
            <person name="Zhou Y."/>
            <person name="Sheng Y."/>
            <person name="Liu T."/>
            <person name="Pan Y."/>
            <person name="Xia L."/>
            <person name="Li J."/>
            <person name="Zhao F."/>
            <person name="Cao W."/>
        </authorList>
    </citation>
    <scope>NUCLEOTIDE SEQUENCE</scope>
    <source>
        <strain evidence="2">Rmic-2018</strain>
        <tissue evidence="2">Larvae</tissue>
    </source>
</reference>
<dbReference type="EMBL" id="JABSTU010000001">
    <property type="protein sequence ID" value="KAH8039213.1"/>
    <property type="molecule type" value="Genomic_DNA"/>
</dbReference>
<feature type="compositionally biased region" description="Basic residues" evidence="1">
    <location>
        <begin position="136"/>
        <end position="149"/>
    </location>
</feature>